<accession>A0A1H8N2W9</accession>
<organism evidence="1 2">
    <name type="scientific">Gemmobacter aquatilis</name>
    <dbReference type="NCBI Taxonomy" id="933059"/>
    <lineage>
        <taxon>Bacteria</taxon>
        <taxon>Pseudomonadati</taxon>
        <taxon>Pseudomonadota</taxon>
        <taxon>Alphaproteobacteria</taxon>
        <taxon>Rhodobacterales</taxon>
        <taxon>Paracoccaceae</taxon>
        <taxon>Gemmobacter</taxon>
    </lineage>
</organism>
<dbReference type="Proteomes" id="UP000198761">
    <property type="component" value="Unassembled WGS sequence"/>
</dbReference>
<name>A0A1H8N2W9_9RHOB</name>
<gene>
    <name evidence="1" type="ORF">SAMN04488103_11619</name>
</gene>
<sequence length="499" mass="51301">MPNTSPNLALPYLLPSQAQKHVTHNEALARLDQIVQLVVQGFDGLIPPASPGVGEIHALGAAPEGVWTGQGGRLAAWDGTTWAFVPPRDGWRAWGRTEGELRIWRGTAWERLPLDNLAGLGVNTTHDATNRLAVAAAATLLTHAGAGHQVKVNKAASGDTASLLFQDNWSGRAEMGLVGGDDFSVKVSPDGLTWSEALLADHATGRVSLPAGAVLGDGAAATPALGFGAAPTTGLFRSATGQIGFAVAGIARALMGGSAFQLDLPLTGTAITQSATDATAGRLMRTGDFGTGTVGAPTVAANLDDGTLASGLYLLHPTNTTAGTWPPGMAATYATLDVQRISTVAFVETLTPLVTSKGRWTRSYNSGGWTAWVQDTPVVGAVSQSSGVPTGAVIERASNANGEYARFADGTQICISPGLTSGAVNVASGALYTCNFSVWSFPAAFVTGSYPVVHGECKNSVGWVVTNTHSTTSVSAGLMRTASAAGGFDYILTAIGRWF</sequence>
<evidence type="ECO:0000313" key="2">
    <source>
        <dbReference type="Proteomes" id="UP000198761"/>
    </source>
</evidence>
<dbReference type="STRING" id="933059.SAMN04488103_11619"/>
<dbReference type="Pfam" id="PF10983">
    <property type="entry name" value="DUF2793"/>
    <property type="match status" value="1"/>
</dbReference>
<keyword evidence="2" id="KW-1185">Reference proteome</keyword>
<dbReference type="AlphaFoldDB" id="A0A1H8N2W9"/>
<dbReference type="CDD" id="cd19958">
    <property type="entry name" value="pyocin_knob"/>
    <property type="match status" value="1"/>
</dbReference>
<protein>
    <recommendedName>
        <fullName evidence="3">DUF2793 domain-containing protein</fullName>
    </recommendedName>
</protein>
<dbReference type="EMBL" id="FOCE01000016">
    <property type="protein sequence ID" value="SEO23859.1"/>
    <property type="molecule type" value="Genomic_DNA"/>
</dbReference>
<evidence type="ECO:0000313" key="1">
    <source>
        <dbReference type="EMBL" id="SEO23859.1"/>
    </source>
</evidence>
<dbReference type="InterPro" id="IPR021251">
    <property type="entry name" value="DUF2793"/>
</dbReference>
<evidence type="ECO:0008006" key="3">
    <source>
        <dbReference type="Google" id="ProtNLM"/>
    </source>
</evidence>
<dbReference type="RefSeq" id="WP_245749533.1">
    <property type="nucleotide sequence ID" value="NZ_FOCE01000016.1"/>
</dbReference>
<proteinExistence type="predicted"/>
<reference evidence="1 2" key="1">
    <citation type="submission" date="2016-10" db="EMBL/GenBank/DDBJ databases">
        <authorList>
            <person name="de Groot N.N."/>
        </authorList>
    </citation>
    <scope>NUCLEOTIDE SEQUENCE [LARGE SCALE GENOMIC DNA]</scope>
    <source>
        <strain evidence="1 2">DSM 3857</strain>
    </source>
</reference>